<feature type="domain" description="RRM" evidence="4">
    <location>
        <begin position="130"/>
        <end position="207"/>
    </location>
</feature>
<feature type="region of interest" description="Disordered" evidence="3">
    <location>
        <begin position="206"/>
        <end position="299"/>
    </location>
</feature>
<sequence length="299" mass="34133">MASRLDQALDQVIKDRRSERSNDNNSGGRRRNNNNNNNNNRNNNRDRNDIPRRRQMDNDGFIRKRLGPSDTIKSFVRTVNVQKNDNRGSRNVNSAWAHDMFDDESSGAGSSILSRLGGRGSNEPARNKGSYISVENLHYDVTEKDISELFSTVADVLQAKLVFDISGRSTGVATIKYASMEDAEKAIKKYNNVELDGQAMRIELKEYVPRTPKATGGRFNNNRLDSRRNDRGDRGDRGDRKGDRNRGDRNRDDNRNGNSRDNNKKNDRSKQNMTAEDLDKEMDNYMNSTNNEDTDMMLD</sequence>
<name>A0ABP9YFF7_9FUNG</name>
<dbReference type="SMART" id="SM00360">
    <property type="entry name" value="RRM"/>
    <property type="match status" value="1"/>
</dbReference>
<dbReference type="Proteomes" id="UP001476247">
    <property type="component" value="Unassembled WGS sequence"/>
</dbReference>
<feature type="region of interest" description="Disordered" evidence="3">
    <location>
        <begin position="1"/>
        <end position="65"/>
    </location>
</feature>
<dbReference type="InterPro" id="IPR035979">
    <property type="entry name" value="RBD_domain_sf"/>
</dbReference>
<evidence type="ECO:0000313" key="6">
    <source>
        <dbReference type="Proteomes" id="UP001476247"/>
    </source>
</evidence>
<protein>
    <recommendedName>
        <fullName evidence="4">RRM domain-containing protein</fullName>
    </recommendedName>
</protein>
<dbReference type="InterPro" id="IPR012677">
    <property type="entry name" value="Nucleotide-bd_a/b_plait_sf"/>
</dbReference>
<evidence type="ECO:0000259" key="4">
    <source>
        <dbReference type="PROSITE" id="PS50102"/>
    </source>
</evidence>
<organism evidence="5 6">
    <name type="scientific">Helicostylum pulchrum</name>
    <dbReference type="NCBI Taxonomy" id="562976"/>
    <lineage>
        <taxon>Eukaryota</taxon>
        <taxon>Fungi</taxon>
        <taxon>Fungi incertae sedis</taxon>
        <taxon>Mucoromycota</taxon>
        <taxon>Mucoromycotina</taxon>
        <taxon>Mucoromycetes</taxon>
        <taxon>Mucorales</taxon>
        <taxon>Mucorineae</taxon>
        <taxon>Mucoraceae</taxon>
        <taxon>Helicostylum</taxon>
    </lineage>
</organism>
<keyword evidence="1 2" id="KW-0694">RNA-binding</keyword>
<feature type="compositionally biased region" description="Low complexity" evidence="3">
    <location>
        <begin position="107"/>
        <end position="116"/>
    </location>
</feature>
<proteinExistence type="predicted"/>
<dbReference type="PANTHER" id="PTHR19965:SF35">
    <property type="entry name" value="RNA ANNEALING PROTEIN YRA1"/>
    <property type="match status" value="1"/>
</dbReference>
<evidence type="ECO:0000313" key="5">
    <source>
        <dbReference type="EMBL" id="GAA5805343.1"/>
    </source>
</evidence>
<dbReference type="SUPFAM" id="SSF54928">
    <property type="entry name" value="RNA-binding domain, RBD"/>
    <property type="match status" value="1"/>
</dbReference>
<dbReference type="Pfam" id="PF00076">
    <property type="entry name" value="RRM_1"/>
    <property type="match status" value="1"/>
</dbReference>
<feature type="region of interest" description="Disordered" evidence="3">
    <location>
        <begin position="107"/>
        <end position="127"/>
    </location>
</feature>
<dbReference type="Gene3D" id="3.30.70.330">
    <property type="match status" value="1"/>
</dbReference>
<dbReference type="PROSITE" id="PS50102">
    <property type="entry name" value="RRM"/>
    <property type="match status" value="1"/>
</dbReference>
<feature type="compositionally biased region" description="Basic and acidic residues" evidence="3">
    <location>
        <begin position="224"/>
        <end position="255"/>
    </location>
</feature>
<reference evidence="5 6" key="1">
    <citation type="submission" date="2024-04" db="EMBL/GenBank/DDBJ databases">
        <title>genome sequences of Mucor flavus KT1a and Helicostylum pulchrum KT1b strains isolation_sourced from the surface of a dry-aged beef.</title>
        <authorList>
            <person name="Toyotome T."/>
            <person name="Hosono M."/>
            <person name="Torimaru M."/>
            <person name="Fukuda K."/>
            <person name="Mikami N."/>
        </authorList>
    </citation>
    <scope>NUCLEOTIDE SEQUENCE [LARGE SCALE GENOMIC DNA]</scope>
    <source>
        <strain evidence="5 6">KT1b</strain>
    </source>
</reference>
<dbReference type="EMBL" id="BAABUJ010000044">
    <property type="protein sequence ID" value="GAA5805343.1"/>
    <property type="molecule type" value="Genomic_DNA"/>
</dbReference>
<feature type="compositionally biased region" description="Low complexity" evidence="3">
    <location>
        <begin position="23"/>
        <end position="42"/>
    </location>
</feature>
<evidence type="ECO:0000256" key="1">
    <source>
        <dbReference type="ARBA" id="ARBA00022884"/>
    </source>
</evidence>
<dbReference type="SMART" id="SM01218">
    <property type="entry name" value="FoP_duplication"/>
    <property type="match status" value="1"/>
</dbReference>
<evidence type="ECO:0000256" key="2">
    <source>
        <dbReference type="PROSITE-ProRule" id="PRU00176"/>
    </source>
</evidence>
<dbReference type="PANTHER" id="PTHR19965">
    <property type="entry name" value="RNA AND EXPORT FACTOR BINDING PROTEIN"/>
    <property type="match status" value="1"/>
</dbReference>
<dbReference type="CDD" id="cd12418">
    <property type="entry name" value="RRM_Aly_REF_like"/>
    <property type="match status" value="1"/>
</dbReference>
<feature type="compositionally biased region" description="Basic and acidic residues" evidence="3">
    <location>
        <begin position="261"/>
        <end position="270"/>
    </location>
</feature>
<feature type="compositionally biased region" description="Basic and acidic residues" evidence="3">
    <location>
        <begin position="12"/>
        <end position="22"/>
    </location>
</feature>
<evidence type="ECO:0000256" key="3">
    <source>
        <dbReference type="SAM" id="MobiDB-lite"/>
    </source>
</evidence>
<dbReference type="InterPro" id="IPR025715">
    <property type="entry name" value="FoP_C"/>
</dbReference>
<dbReference type="InterPro" id="IPR000504">
    <property type="entry name" value="RRM_dom"/>
</dbReference>
<keyword evidence="6" id="KW-1185">Reference proteome</keyword>
<accession>A0ABP9YFF7</accession>
<gene>
    <name evidence="5" type="ORF">HPULCUR_010859</name>
</gene>
<feature type="compositionally biased region" description="Basic and acidic residues" evidence="3">
    <location>
        <begin position="43"/>
        <end position="62"/>
    </location>
</feature>
<comment type="caution">
    <text evidence="5">The sequence shown here is derived from an EMBL/GenBank/DDBJ whole genome shotgun (WGS) entry which is preliminary data.</text>
</comment>
<dbReference type="InterPro" id="IPR051229">
    <property type="entry name" value="ALYREF_mRNA_export"/>
</dbReference>